<name>A0A0G3GX37_9CORY</name>
<evidence type="ECO:0000259" key="1">
    <source>
        <dbReference type="Pfam" id="PF01636"/>
    </source>
</evidence>
<dbReference type="RefSeq" id="WP_047261874.1">
    <property type="nucleotide sequence ID" value="NZ_CP011542.1"/>
</dbReference>
<dbReference type="InterPro" id="IPR002575">
    <property type="entry name" value="Aminoglycoside_PTrfase"/>
</dbReference>
<reference evidence="2 3" key="1">
    <citation type="journal article" date="2015" name="Genome Announc.">
        <title>Complete Genome Sequence of the Type Strain Corynebacterium mustelae DSM 45274, Isolated from Various Tissues of a Male Ferret with Lethal Sepsis.</title>
        <authorList>
            <person name="Ruckert C."/>
            <person name="Eimer J."/>
            <person name="Winkler A."/>
            <person name="Tauch A."/>
        </authorList>
    </citation>
    <scope>NUCLEOTIDE SEQUENCE [LARGE SCALE GENOMIC DNA]</scope>
    <source>
        <strain evidence="2 3">DSM 45274</strain>
    </source>
</reference>
<dbReference type="Pfam" id="PF01636">
    <property type="entry name" value="APH"/>
    <property type="match status" value="1"/>
</dbReference>
<dbReference type="InterPro" id="IPR011009">
    <property type="entry name" value="Kinase-like_dom_sf"/>
</dbReference>
<dbReference type="AlphaFoldDB" id="A0A0G3GX37"/>
<dbReference type="EMBL" id="CP011542">
    <property type="protein sequence ID" value="AKK05711.1"/>
    <property type="molecule type" value="Genomic_DNA"/>
</dbReference>
<keyword evidence="2" id="KW-0808">Transferase</keyword>
<keyword evidence="3" id="KW-1185">Reference proteome</keyword>
<dbReference type="GO" id="GO:0016740">
    <property type="term" value="F:transferase activity"/>
    <property type="evidence" value="ECO:0007669"/>
    <property type="project" value="UniProtKB-KW"/>
</dbReference>
<protein>
    <submittedName>
        <fullName evidence="2">Phosphotransferase family protein</fullName>
    </submittedName>
</protein>
<dbReference type="PATRIC" id="fig|571915.4.peg.1466"/>
<accession>A0A0G3GX37</accession>
<gene>
    <name evidence="2" type="ORF">CMUST_06885</name>
</gene>
<dbReference type="KEGG" id="cmv:CMUST_06885"/>
<reference evidence="3" key="2">
    <citation type="submission" date="2015-05" db="EMBL/GenBank/DDBJ databases">
        <title>Complete genome sequence of Corynebacterium mustelae DSM 45274, isolated from various tissues of a male ferret with lethal sepsis.</title>
        <authorList>
            <person name="Ruckert C."/>
            <person name="Albersmeier A."/>
            <person name="Winkler A."/>
            <person name="Tauch A."/>
        </authorList>
    </citation>
    <scope>NUCLEOTIDE SEQUENCE [LARGE SCALE GENOMIC DNA]</scope>
    <source>
        <strain evidence="3">DSM 45274</strain>
    </source>
</reference>
<dbReference type="OrthoDB" id="7842280at2"/>
<dbReference type="STRING" id="571915.CMUST_06885"/>
<sequence>MKPLDVLFNLPDVLRAWPNVKNYSLTFEQLVDGQLRAGEVDASGNVSIVPFGTDPKLPELRPHPGLVVHRLHRRAVVIDINNGRAIKHFAKAAPPDLSAIAVAAGLGAAEVLGETGSTIEFSLLGGRTLMELGDASLPGWRKFAELWPNFAHTVGVELPIHGAMEELATLQHWINLVDSYQALPVSVLNVLRLSVEKLATALNQTPDDPVLLHRDLHDKQLLWDGTTVSVLDLDTAAYGEAALDVGNLLAHVELRGYQGVYSHETQALIIKELALLAHRLKISRSRLRAYTQSARLRLCCVYAFRPNAQPFLNQWISHTLEEKQP</sequence>
<dbReference type="Proteomes" id="UP000035199">
    <property type="component" value="Chromosome"/>
</dbReference>
<dbReference type="Gene3D" id="3.90.1200.10">
    <property type="match status" value="1"/>
</dbReference>
<evidence type="ECO:0000313" key="3">
    <source>
        <dbReference type="Proteomes" id="UP000035199"/>
    </source>
</evidence>
<organism evidence="2 3">
    <name type="scientific">Corynebacterium mustelae</name>
    <dbReference type="NCBI Taxonomy" id="571915"/>
    <lineage>
        <taxon>Bacteria</taxon>
        <taxon>Bacillati</taxon>
        <taxon>Actinomycetota</taxon>
        <taxon>Actinomycetes</taxon>
        <taxon>Mycobacteriales</taxon>
        <taxon>Corynebacteriaceae</taxon>
        <taxon>Corynebacterium</taxon>
    </lineage>
</organism>
<evidence type="ECO:0000313" key="2">
    <source>
        <dbReference type="EMBL" id="AKK05711.1"/>
    </source>
</evidence>
<feature type="domain" description="Aminoglycoside phosphotransferase" evidence="1">
    <location>
        <begin position="196"/>
        <end position="251"/>
    </location>
</feature>
<proteinExistence type="predicted"/>
<dbReference type="SUPFAM" id="SSF56112">
    <property type="entry name" value="Protein kinase-like (PK-like)"/>
    <property type="match status" value="1"/>
</dbReference>